<dbReference type="OrthoDB" id="5187095at2"/>
<feature type="transmembrane region" description="Helical" evidence="2">
    <location>
        <begin position="112"/>
        <end position="129"/>
    </location>
</feature>
<dbReference type="AlphaFoldDB" id="A0A1A9BCP3"/>
<feature type="compositionally biased region" description="Pro residues" evidence="1">
    <location>
        <begin position="273"/>
        <end position="284"/>
    </location>
</feature>
<keyword evidence="2" id="KW-1133">Transmembrane helix</keyword>
<accession>A0A1A9BCP3</accession>
<dbReference type="STRING" id="946078.GA0070622_4335"/>
<organism evidence="3 5">
    <name type="scientific">Micromonospora sediminicola</name>
    <dbReference type="NCBI Taxonomy" id="946078"/>
    <lineage>
        <taxon>Bacteria</taxon>
        <taxon>Bacillati</taxon>
        <taxon>Actinomycetota</taxon>
        <taxon>Actinomycetes</taxon>
        <taxon>Micromonosporales</taxon>
        <taxon>Micromonosporaceae</taxon>
        <taxon>Micromonospora</taxon>
    </lineage>
</organism>
<feature type="transmembrane region" description="Helical" evidence="2">
    <location>
        <begin position="86"/>
        <end position="106"/>
    </location>
</feature>
<feature type="transmembrane region" description="Helical" evidence="2">
    <location>
        <begin position="59"/>
        <end position="79"/>
    </location>
</feature>
<dbReference type="RefSeq" id="WP_091576662.1">
    <property type="nucleotide sequence ID" value="NZ_FLRH01000003.1"/>
</dbReference>
<evidence type="ECO:0000313" key="5">
    <source>
        <dbReference type="Proteomes" id="UP000199558"/>
    </source>
</evidence>
<feature type="compositionally biased region" description="Low complexity" evidence="1">
    <location>
        <begin position="263"/>
        <end position="272"/>
    </location>
</feature>
<feature type="region of interest" description="Disordered" evidence="1">
    <location>
        <begin position="261"/>
        <end position="284"/>
    </location>
</feature>
<keyword evidence="5" id="KW-1185">Reference proteome</keyword>
<keyword evidence="2" id="KW-0812">Transmembrane</keyword>
<dbReference type="EMBL" id="FLRH01000003">
    <property type="protein sequence ID" value="SBT67280.1"/>
    <property type="molecule type" value="Genomic_DNA"/>
</dbReference>
<protein>
    <submittedName>
        <fullName evidence="3">Uncharacterized protein</fullName>
    </submittedName>
</protein>
<reference evidence="3" key="2">
    <citation type="submission" date="2016-06" db="EMBL/GenBank/DDBJ databases">
        <authorList>
            <person name="Kjaerup R.B."/>
            <person name="Dalgaard T.S."/>
            <person name="Juul-Madsen H.R."/>
        </authorList>
    </citation>
    <scope>NUCLEOTIDE SEQUENCE [LARGE SCALE GENOMIC DNA]</scope>
    <source>
        <strain evidence="3">DSM 45794</strain>
    </source>
</reference>
<evidence type="ECO:0000256" key="2">
    <source>
        <dbReference type="SAM" id="Phobius"/>
    </source>
</evidence>
<reference evidence="5" key="1">
    <citation type="submission" date="2016-06" db="EMBL/GenBank/DDBJ databases">
        <authorList>
            <person name="Varghese N."/>
            <person name="Submissions Spin"/>
        </authorList>
    </citation>
    <scope>NUCLEOTIDE SEQUENCE [LARGE SCALE GENOMIC DNA]</scope>
    <source>
        <strain evidence="5">DSM 45794</strain>
    </source>
</reference>
<dbReference type="EMBL" id="FLRH01000004">
    <property type="protein sequence ID" value="SBT67291.1"/>
    <property type="molecule type" value="Genomic_DNA"/>
</dbReference>
<proteinExistence type="predicted"/>
<evidence type="ECO:0000313" key="3">
    <source>
        <dbReference type="EMBL" id="SBT67280.1"/>
    </source>
</evidence>
<keyword evidence="2" id="KW-0472">Membrane</keyword>
<sequence>MAKSGMFGERPVGAVTLVETPVSRSYAQKARVAFLVVAASVALMVGATASVALPLPLAVLVGLLTGGVCGLVVACVVRVWPALRVLWWWAVEIVAAVTVFVGMAYLSRATHPAVPLVLLAVVLGVLFGVGRFRRRVSAWVWCVVVRHRLRLCFTEFIRSASRLHPGRLPLILWARPTPAGERVWVWLRPGLDLTDLDGKADKLAVACWAGEARMVRASARHAALVRVDITRRDPLTGLVASPLSAWVAWMRDEDAPVSPAVPPVDLDLLDVPEPAPPQQRSPRR</sequence>
<dbReference type="Proteomes" id="UP000199558">
    <property type="component" value="Unassembled WGS sequence"/>
</dbReference>
<feature type="transmembrane region" description="Helical" evidence="2">
    <location>
        <begin position="32"/>
        <end position="53"/>
    </location>
</feature>
<name>A0A1A9BCP3_9ACTN</name>
<evidence type="ECO:0000313" key="4">
    <source>
        <dbReference type="EMBL" id="SBT67291.1"/>
    </source>
</evidence>
<evidence type="ECO:0000256" key="1">
    <source>
        <dbReference type="SAM" id="MobiDB-lite"/>
    </source>
</evidence>
<gene>
    <name evidence="3" type="ORF">GA0070622_4335</name>
    <name evidence="4" type="ORF">GA0070622_4348</name>
</gene>